<gene>
    <name evidence="2" type="ORF">DFR75_11723</name>
</gene>
<dbReference type="Gene3D" id="1.10.260.130">
    <property type="match status" value="1"/>
</dbReference>
<dbReference type="AlphaFoldDB" id="A0A4R6P202"/>
<sequence>MTAGAVAAVAALLCGVQTPPANAAPEDFYNAPADLTATAPGDVLRTEPLPLALSIPSTDGAFPGRATRILYRSNDTHGNPIAVSGLFLDPTTAWTGPGERPLITLAVGTQGQGDACAPSKTAGPLLGYTPPLGLTAGYEMPAIELLAARGFAVVVTDYHGLGTPGVHDWLNREATAHAVLDAARAAKNLTPTTLTSTAPVGIWGYSQGGGAAAAAAELQPRYAPELDVRGTFAGAPPADPLRLLSALDATIDKGYIAWALNGLAADYPQAGPEIRNILSPAGQTWLQESATQCYAENIARYGPLDSRVWTRTGETISSAITRNPVLRELLAQQNIGALAPNAPVLMVSNAADDIVPHPSVEQLATDWCAKGVVVQLDGVAEVPAILPGTSAVHLLTYPLAIARGLDWMTQRLTDVPAPNTCTR</sequence>
<comment type="caution">
    <text evidence="2">The sequence shown here is derived from an EMBL/GenBank/DDBJ whole genome shotgun (WGS) entry which is preliminary data.</text>
</comment>
<feature type="signal peptide" evidence="1">
    <location>
        <begin position="1"/>
        <end position="23"/>
    </location>
</feature>
<reference evidence="2 3" key="1">
    <citation type="submission" date="2019-03" db="EMBL/GenBank/DDBJ databases">
        <title>Genomic Encyclopedia of Type Strains, Phase IV (KMG-IV): sequencing the most valuable type-strain genomes for metagenomic binning, comparative biology and taxonomic classification.</title>
        <authorList>
            <person name="Goeker M."/>
        </authorList>
    </citation>
    <scope>NUCLEOTIDE SEQUENCE [LARGE SCALE GENOMIC DNA]</scope>
    <source>
        <strain evidence="2 3">DSM 44496</strain>
    </source>
</reference>
<dbReference type="SUPFAM" id="SSF53474">
    <property type="entry name" value="alpha/beta-Hydrolases"/>
    <property type="match status" value="1"/>
</dbReference>
<dbReference type="PIRSF" id="PIRSF029171">
    <property type="entry name" value="Esterase_LipA"/>
    <property type="match status" value="1"/>
</dbReference>
<feature type="chain" id="PRO_5020962817" evidence="1">
    <location>
        <begin position="24"/>
        <end position="423"/>
    </location>
</feature>
<dbReference type="GO" id="GO:0016042">
    <property type="term" value="P:lipid catabolic process"/>
    <property type="evidence" value="ECO:0007669"/>
    <property type="project" value="InterPro"/>
</dbReference>
<dbReference type="Gene3D" id="3.40.50.1820">
    <property type="entry name" value="alpha/beta hydrolase"/>
    <property type="match status" value="1"/>
</dbReference>
<protein>
    <submittedName>
        <fullName evidence="2">Secretory lipase</fullName>
    </submittedName>
</protein>
<dbReference type="InterPro" id="IPR005152">
    <property type="entry name" value="Lipase_secreted"/>
</dbReference>
<dbReference type="Pfam" id="PF03583">
    <property type="entry name" value="LIP"/>
    <property type="match status" value="1"/>
</dbReference>
<dbReference type="GO" id="GO:0004806">
    <property type="term" value="F:triacylglycerol lipase activity"/>
    <property type="evidence" value="ECO:0007669"/>
    <property type="project" value="InterPro"/>
</dbReference>
<dbReference type="EMBL" id="SNXK01000017">
    <property type="protein sequence ID" value="TDP28410.1"/>
    <property type="molecule type" value="Genomic_DNA"/>
</dbReference>
<accession>A0A4R6P202</accession>
<keyword evidence="1" id="KW-0732">Signal</keyword>
<dbReference type="PANTHER" id="PTHR34853:SF1">
    <property type="entry name" value="LIPASE 5"/>
    <property type="match status" value="1"/>
</dbReference>
<keyword evidence="3" id="KW-1185">Reference proteome</keyword>
<evidence type="ECO:0000313" key="2">
    <source>
        <dbReference type="EMBL" id="TDP28410.1"/>
    </source>
</evidence>
<dbReference type="InterPro" id="IPR029058">
    <property type="entry name" value="AB_hydrolase_fold"/>
</dbReference>
<dbReference type="PANTHER" id="PTHR34853">
    <property type="match status" value="1"/>
</dbReference>
<dbReference type="RefSeq" id="WP_067498852.1">
    <property type="nucleotide sequence ID" value="NZ_SNXK01000017.1"/>
</dbReference>
<organism evidence="2 3">
    <name type="scientific">Nocardia ignorata</name>
    <dbReference type="NCBI Taxonomy" id="145285"/>
    <lineage>
        <taxon>Bacteria</taxon>
        <taxon>Bacillati</taxon>
        <taxon>Actinomycetota</taxon>
        <taxon>Actinomycetes</taxon>
        <taxon>Mycobacteriales</taxon>
        <taxon>Nocardiaceae</taxon>
        <taxon>Nocardia</taxon>
    </lineage>
</organism>
<dbReference type="Proteomes" id="UP000295087">
    <property type="component" value="Unassembled WGS sequence"/>
</dbReference>
<name>A0A4R6P202_NOCIG</name>
<evidence type="ECO:0000313" key="3">
    <source>
        <dbReference type="Proteomes" id="UP000295087"/>
    </source>
</evidence>
<proteinExistence type="predicted"/>
<evidence type="ECO:0000256" key="1">
    <source>
        <dbReference type="SAM" id="SignalP"/>
    </source>
</evidence>